<evidence type="ECO:0000313" key="6">
    <source>
        <dbReference type="Proteomes" id="UP000295565"/>
    </source>
</evidence>
<comment type="catalytic activity">
    <reaction evidence="3">
        <text>thiosulfate + hydrogen cyanide = thiocyanate + sulfite + 2 H(+)</text>
        <dbReference type="Rhea" id="RHEA:16881"/>
        <dbReference type="ChEBI" id="CHEBI:15378"/>
        <dbReference type="ChEBI" id="CHEBI:17359"/>
        <dbReference type="ChEBI" id="CHEBI:18022"/>
        <dbReference type="ChEBI" id="CHEBI:18407"/>
        <dbReference type="ChEBI" id="CHEBI:33542"/>
        <dbReference type="EC" id="2.8.1.1"/>
    </reaction>
</comment>
<dbReference type="PANTHER" id="PTHR43031:SF6">
    <property type="entry name" value="THIOSULFATE SULFURTRANSFERASE GLPE"/>
    <property type="match status" value="1"/>
</dbReference>
<comment type="subcellular location">
    <subcellularLocation>
        <location evidence="3">Cytoplasm</location>
    </subcellularLocation>
</comment>
<proteinExistence type="inferred from homology"/>
<feature type="domain" description="Rhodanese" evidence="4">
    <location>
        <begin position="17"/>
        <end position="105"/>
    </location>
</feature>
<dbReference type="PROSITE" id="PS50206">
    <property type="entry name" value="RHODANESE_3"/>
    <property type="match status" value="1"/>
</dbReference>
<accession>A0A4R1J8R9</accession>
<comment type="caution">
    <text evidence="5">The sequence shown here is derived from an EMBL/GenBank/DDBJ whole genome shotgun (WGS) entry which is preliminary data.</text>
</comment>
<dbReference type="NCBIfam" id="NF001195">
    <property type="entry name" value="PRK00162.1"/>
    <property type="match status" value="1"/>
</dbReference>
<sequence length="106" mass="11628">MEQFEHIDVIAAKKLLDEQGALLADIRDEKSYLSGHAPGAMHLTNQTLIQLIEEHDPDAPVIVMCYHGISSQGAAQYLLTQGLEKVYSLDGGFEAWAKIYPVTGSD</sequence>
<dbReference type="SUPFAM" id="SSF52821">
    <property type="entry name" value="Rhodanese/Cell cycle control phosphatase"/>
    <property type="match status" value="1"/>
</dbReference>
<organism evidence="5 6">
    <name type="scientific">Celerinatantimonas diazotrophica</name>
    <dbReference type="NCBI Taxonomy" id="412034"/>
    <lineage>
        <taxon>Bacteria</taxon>
        <taxon>Pseudomonadati</taxon>
        <taxon>Pseudomonadota</taxon>
        <taxon>Gammaproteobacteria</taxon>
        <taxon>Celerinatantimonadaceae</taxon>
        <taxon>Celerinatantimonas</taxon>
    </lineage>
</organism>
<dbReference type="RefSeq" id="WP_131914094.1">
    <property type="nucleotide sequence ID" value="NZ_OU594967.1"/>
</dbReference>
<comment type="similarity">
    <text evidence="3">Belongs to the GlpE family.</text>
</comment>
<dbReference type="Gene3D" id="3.40.250.10">
    <property type="entry name" value="Rhodanese-like domain"/>
    <property type="match status" value="1"/>
</dbReference>
<dbReference type="OrthoDB" id="9811849at2"/>
<dbReference type="EMBL" id="SMGD01000017">
    <property type="protein sequence ID" value="TCK46767.1"/>
    <property type="molecule type" value="Genomic_DNA"/>
</dbReference>
<keyword evidence="1 3" id="KW-0963">Cytoplasm</keyword>
<dbReference type="AlphaFoldDB" id="A0A4R1J8R9"/>
<dbReference type="Pfam" id="PF00581">
    <property type="entry name" value="Rhodanese"/>
    <property type="match status" value="1"/>
</dbReference>
<evidence type="ECO:0000256" key="1">
    <source>
        <dbReference type="ARBA" id="ARBA00022490"/>
    </source>
</evidence>
<dbReference type="CDD" id="cd01444">
    <property type="entry name" value="GlpE_ST"/>
    <property type="match status" value="1"/>
</dbReference>
<gene>
    <name evidence="3" type="primary">glpE</name>
    <name evidence="5" type="ORF">EV690_3355</name>
</gene>
<reference evidence="5 6" key="1">
    <citation type="submission" date="2019-03" db="EMBL/GenBank/DDBJ databases">
        <title>Genomic Encyclopedia of Type Strains, Phase IV (KMG-IV): sequencing the most valuable type-strain genomes for metagenomic binning, comparative biology and taxonomic classification.</title>
        <authorList>
            <person name="Goeker M."/>
        </authorList>
    </citation>
    <scope>NUCLEOTIDE SEQUENCE [LARGE SCALE GENOMIC DNA]</scope>
    <source>
        <strain evidence="5 6">DSM 18577</strain>
    </source>
</reference>
<dbReference type="HAMAP" id="MF_01009">
    <property type="entry name" value="Thiosulf_sulfurtr"/>
    <property type="match status" value="1"/>
</dbReference>
<dbReference type="InterPro" id="IPR023695">
    <property type="entry name" value="Thiosulf_sulfurTrfase"/>
</dbReference>
<evidence type="ECO:0000313" key="5">
    <source>
        <dbReference type="EMBL" id="TCK46767.1"/>
    </source>
</evidence>
<dbReference type="EC" id="2.8.1.1" evidence="3"/>
<dbReference type="SMART" id="SM00450">
    <property type="entry name" value="RHOD"/>
    <property type="match status" value="1"/>
</dbReference>
<dbReference type="PANTHER" id="PTHR43031">
    <property type="entry name" value="FAD-DEPENDENT OXIDOREDUCTASE"/>
    <property type="match status" value="1"/>
</dbReference>
<keyword evidence="2 3" id="KW-0808">Transferase</keyword>
<feature type="active site" description="Cysteine persulfide intermediate" evidence="3">
    <location>
        <position position="65"/>
    </location>
</feature>
<dbReference type="InterPro" id="IPR050229">
    <property type="entry name" value="GlpE_sulfurtransferase"/>
</dbReference>
<name>A0A4R1J8R9_9GAMM</name>
<protein>
    <recommendedName>
        <fullName evidence="3">Thiosulfate sulfurtransferase GlpE</fullName>
        <ecNumber evidence="3">2.8.1.1</ecNumber>
    </recommendedName>
</protein>
<dbReference type="InterPro" id="IPR036873">
    <property type="entry name" value="Rhodanese-like_dom_sf"/>
</dbReference>
<dbReference type="GO" id="GO:0103041">
    <property type="term" value="F:thiosulfate-thioredoxin sulfurtransferase activity"/>
    <property type="evidence" value="ECO:0007669"/>
    <property type="project" value="RHEA"/>
</dbReference>
<comment type="catalytic activity">
    <reaction evidence="3">
        <text>thiosulfate + [thioredoxin]-dithiol = [thioredoxin]-disulfide + hydrogen sulfide + sulfite + 2 H(+)</text>
        <dbReference type="Rhea" id="RHEA:83859"/>
        <dbReference type="Rhea" id="RHEA-COMP:10698"/>
        <dbReference type="Rhea" id="RHEA-COMP:10700"/>
        <dbReference type="ChEBI" id="CHEBI:15378"/>
        <dbReference type="ChEBI" id="CHEBI:17359"/>
        <dbReference type="ChEBI" id="CHEBI:29919"/>
        <dbReference type="ChEBI" id="CHEBI:29950"/>
        <dbReference type="ChEBI" id="CHEBI:33542"/>
        <dbReference type="ChEBI" id="CHEBI:50058"/>
    </reaction>
</comment>
<dbReference type="GO" id="GO:0005737">
    <property type="term" value="C:cytoplasm"/>
    <property type="evidence" value="ECO:0007669"/>
    <property type="project" value="UniProtKB-SubCell"/>
</dbReference>
<dbReference type="GO" id="GO:0004792">
    <property type="term" value="F:thiosulfate-cyanide sulfurtransferase activity"/>
    <property type="evidence" value="ECO:0007669"/>
    <property type="project" value="UniProtKB-UniRule"/>
</dbReference>
<dbReference type="Proteomes" id="UP000295565">
    <property type="component" value="Unassembled WGS sequence"/>
</dbReference>
<comment type="function">
    <text evidence="3">Transferase that catalyzes the transfer of sulfur from thiosulfate to thiophilic acceptors such as cyanide or dithiols. May function in a CysM-independent thiosulfate assimilation pathway by catalyzing the conversion of thiosulfate to sulfite, which can then be used for L-cysteine biosynthesis.</text>
</comment>
<evidence type="ECO:0000256" key="3">
    <source>
        <dbReference type="HAMAP-Rule" id="MF_01009"/>
    </source>
</evidence>
<dbReference type="InterPro" id="IPR001763">
    <property type="entry name" value="Rhodanese-like_dom"/>
</dbReference>
<evidence type="ECO:0000259" key="4">
    <source>
        <dbReference type="PROSITE" id="PS50206"/>
    </source>
</evidence>
<evidence type="ECO:0000256" key="2">
    <source>
        <dbReference type="ARBA" id="ARBA00022679"/>
    </source>
</evidence>
<keyword evidence="6" id="KW-1185">Reference proteome</keyword>